<feature type="compositionally biased region" description="Low complexity" evidence="2">
    <location>
        <begin position="189"/>
        <end position="259"/>
    </location>
</feature>
<feature type="region of interest" description="Disordered" evidence="2">
    <location>
        <begin position="145"/>
        <end position="315"/>
    </location>
</feature>
<sequence>MTLAERFGDRAQVSESWGDRTVDVAASDWIELLTFCRDTGYEFFDWLSGVDEPPDAFGVVAHVYNPSTHERLLLRTRVPRADPHLPSAVGVYRGANWHERETFEMFGVIFDDHPYLVPLLLPDGFEGHPLRKDFVLAARVAKAWPGAKEPGESGHGAPSRRKTLPPGVPADWPSPSASTGAVAPPISGEPTAPGSTAEPPAPAAGSGESAPPGSSSTAERPASAAGSGESAPPGSSSTAERPAPAAGSGLPAPPAGSGEPAPPGSASPERLDAPGSPSTPAAAPSTPAGAGEAASSGESSSQSSESRAPLEEPDG</sequence>
<dbReference type="EMBL" id="JBHMCE010000004">
    <property type="protein sequence ID" value="MFB9527932.1"/>
    <property type="molecule type" value="Genomic_DNA"/>
</dbReference>
<evidence type="ECO:0000256" key="1">
    <source>
        <dbReference type="ARBA" id="ARBA00007569"/>
    </source>
</evidence>
<dbReference type="SUPFAM" id="SSF143243">
    <property type="entry name" value="Nqo5-like"/>
    <property type="match status" value="1"/>
</dbReference>
<name>A0ABV5PXM2_9ACTN</name>
<comment type="caution">
    <text evidence="4">The sequence shown here is derived from an EMBL/GenBank/DDBJ whole genome shotgun (WGS) entry which is preliminary data.</text>
</comment>
<gene>
    <name evidence="4" type="ORF">ACFFRN_15035</name>
</gene>
<evidence type="ECO:0000259" key="3">
    <source>
        <dbReference type="Pfam" id="PF00329"/>
    </source>
</evidence>
<organism evidence="4 5">
    <name type="scientific">Nonomuraea roseola</name>
    <dbReference type="NCBI Taxonomy" id="46179"/>
    <lineage>
        <taxon>Bacteria</taxon>
        <taxon>Bacillati</taxon>
        <taxon>Actinomycetota</taxon>
        <taxon>Actinomycetes</taxon>
        <taxon>Streptosporangiales</taxon>
        <taxon>Streptosporangiaceae</taxon>
        <taxon>Nonomuraea</taxon>
    </lineage>
</organism>
<accession>A0ABV5PXM2</accession>
<feature type="compositionally biased region" description="Low complexity" evidence="2">
    <location>
        <begin position="266"/>
        <end position="307"/>
    </location>
</feature>
<dbReference type="RefSeq" id="WP_346126696.1">
    <property type="nucleotide sequence ID" value="NZ_BAAAXC010000015.1"/>
</dbReference>
<protein>
    <submittedName>
        <fullName evidence="4">NADH-quinone oxidoreductase subunit C</fullName>
        <ecNumber evidence="4">1.6.5.9</ecNumber>
    </submittedName>
</protein>
<dbReference type="Pfam" id="PF00329">
    <property type="entry name" value="Complex1_30kDa"/>
    <property type="match status" value="1"/>
</dbReference>
<dbReference type="InterPro" id="IPR001268">
    <property type="entry name" value="NADH_UbQ_OxRdtase_30kDa_su"/>
</dbReference>
<keyword evidence="5" id="KW-1185">Reference proteome</keyword>
<dbReference type="EC" id="1.6.5.9" evidence="4"/>
<reference evidence="4 5" key="1">
    <citation type="submission" date="2024-09" db="EMBL/GenBank/DDBJ databases">
        <authorList>
            <person name="Sun Q."/>
            <person name="Mori K."/>
        </authorList>
    </citation>
    <scope>NUCLEOTIDE SEQUENCE [LARGE SCALE GENOMIC DNA]</scope>
    <source>
        <strain evidence="4 5">JCM 3323</strain>
    </source>
</reference>
<proteinExistence type="inferred from homology"/>
<dbReference type="Proteomes" id="UP001589646">
    <property type="component" value="Unassembled WGS sequence"/>
</dbReference>
<evidence type="ECO:0000313" key="5">
    <source>
        <dbReference type="Proteomes" id="UP001589646"/>
    </source>
</evidence>
<feature type="domain" description="NADH:ubiquinone oxidoreductase 30kDa subunit" evidence="3">
    <location>
        <begin position="22"/>
        <end position="139"/>
    </location>
</feature>
<keyword evidence="4" id="KW-0560">Oxidoreductase</keyword>
<evidence type="ECO:0000313" key="4">
    <source>
        <dbReference type="EMBL" id="MFB9527932.1"/>
    </source>
</evidence>
<dbReference type="InterPro" id="IPR037232">
    <property type="entry name" value="NADH_quin_OxRdtase_su_C/D-like"/>
</dbReference>
<dbReference type="PANTHER" id="PTHR10884">
    <property type="entry name" value="NADH DEHYDROGENASE UBIQUINONE IRON-SULFUR PROTEIN 3"/>
    <property type="match status" value="1"/>
</dbReference>
<evidence type="ECO:0000256" key="2">
    <source>
        <dbReference type="SAM" id="MobiDB-lite"/>
    </source>
</evidence>
<dbReference type="GO" id="GO:0050136">
    <property type="term" value="F:NADH dehydrogenase (quinone) (non-electrogenic) activity"/>
    <property type="evidence" value="ECO:0007669"/>
    <property type="project" value="UniProtKB-EC"/>
</dbReference>
<dbReference type="Gene3D" id="3.30.460.80">
    <property type="entry name" value="NADH:ubiquinone oxidoreductase, 30kDa subunit"/>
    <property type="match status" value="1"/>
</dbReference>
<comment type="similarity">
    <text evidence="1">Belongs to the complex I 30 kDa subunit family.</text>
</comment>
<dbReference type="PANTHER" id="PTHR10884:SF14">
    <property type="entry name" value="NADH DEHYDROGENASE [UBIQUINONE] IRON-SULFUR PROTEIN 3, MITOCHONDRIAL"/>
    <property type="match status" value="1"/>
</dbReference>